<dbReference type="PROSITE" id="PS50089">
    <property type="entry name" value="ZF_RING_2"/>
    <property type="match status" value="1"/>
</dbReference>
<dbReference type="GO" id="GO:0008270">
    <property type="term" value="F:zinc ion binding"/>
    <property type="evidence" value="ECO:0007669"/>
    <property type="project" value="UniProtKB-KW"/>
</dbReference>
<dbReference type="AlphaFoldDB" id="A0A0B2UDT1"/>
<evidence type="ECO:0000313" key="8">
    <source>
        <dbReference type="Proteomes" id="UP000031056"/>
    </source>
</evidence>
<dbReference type="Pfam" id="PF13639">
    <property type="entry name" value="zf-RING_2"/>
    <property type="match status" value="1"/>
</dbReference>
<reference evidence="7 8" key="1">
    <citation type="journal article" date="2014" name="MBio">
        <title>The Ordospora colligata genome; evolution of extreme reduction in microsporidia and host-to-parasite horizontal gene transfer.</title>
        <authorList>
            <person name="Pombert J.-F."/>
            <person name="Haag K.L."/>
            <person name="Beidas S."/>
            <person name="Ebert D."/>
            <person name="Keeling P.J."/>
        </authorList>
    </citation>
    <scope>NUCLEOTIDE SEQUENCE [LARGE SCALE GENOMIC DNA]</scope>
    <source>
        <strain evidence="7 8">OC4</strain>
    </source>
</reference>
<dbReference type="GO" id="GO:0005634">
    <property type="term" value="C:nucleus"/>
    <property type="evidence" value="ECO:0007669"/>
    <property type="project" value="TreeGrafter"/>
</dbReference>
<proteinExistence type="predicted"/>
<dbReference type="HOGENOM" id="CLU_1102768_0_0_1"/>
<evidence type="ECO:0000256" key="3">
    <source>
        <dbReference type="ARBA" id="ARBA00022833"/>
    </source>
</evidence>
<organism evidence="7 8">
    <name type="scientific">Ordospora colligata OC4</name>
    <dbReference type="NCBI Taxonomy" id="1354746"/>
    <lineage>
        <taxon>Eukaryota</taxon>
        <taxon>Fungi</taxon>
        <taxon>Fungi incertae sedis</taxon>
        <taxon>Microsporidia</taxon>
        <taxon>Ordosporidae</taxon>
        <taxon>Ordospora</taxon>
    </lineage>
</organism>
<keyword evidence="2 4" id="KW-0863">Zinc-finger</keyword>
<dbReference type="STRING" id="1354746.A0A0B2UDT1"/>
<dbReference type="VEuPathDB" id="MicrosporidiaDB:M896_091390"/>
<dbReference type="GeneID" id="26262352"/>
<keyword evidence="5" id="KW-1133">Transmembrane helix</keyword>
<dbReference type="InParanoid" id="A0A0B2UDT1"/>
<keyword evidence="1" id="KW-0479">Metal-binding</keyword>
<keyword evidence="3" id="KW-0862">Zinc</keyword>
<dbReference type="OrthoDB" id="8062037at2759"/>
<dbReference type="SMART" id="SM00184">
    <property type="entry name" value="RING"/>
    <property type="match status" value="1"/>
</dbReference>
<evidence type="ECO:0000256" key="2">
    <source>
        <dbReference type="ARBA" id="ARBA00022771"/>
    </source>
</evidence>
<feature type="domain" description="RING-type" evidence="6">
    <location>
        <begin position="186"/>
        <end position="227"/>
    </location>
</feature>
<dbReference type="SUPFAM" id="SSF57850">
    <property type="entry name" value="RING/U-box"/>
    <property type="match status" value="1"/>
</dbReference>
<dbReference type="RefSeq" id="XP_014563253.1">
    <property type="nucleotide sequence ID" value="XM_014707767.1"/>
</dbReference>
<dbReference type="GO" id="GO:0006511">
    <property type="term" value="P:ubiquitin-dependent protein catabolic process"/>
    <property type="evidence" value="ECO:0007669"/>
    <property type="project" value="TreeGrafter"/>
</dbReference>
<protein>
    <recommendedName>
        <fullName evidence="6">RING-type domain-containing protein</fullName>
    </recommendedName>
</protein>
<dbReference type="InterPro" id="IPR013083">
    <property type="entry name" value="Znf_RING/FYVE/PHD"/>
</dbReference>
<dbReference type="Gene3D" id="3.30.40.10">
    <property type="entry name" value="Zinc/RING finger domain, C3HC4 (zinc finger)"/>
    <property type="match status" value="1"/>
</dbReference>
<accession>A0A0B2UDT1</accession>
<dbReference type="InterPro" id="IPR001841">
    <property type="entry name" value="Znf_RING"/>
</dbReference>
<evidence type="ECO:0000259" key="6">
    <source>
        <dbReference type="PROSITE" id="PS50089"/>
    </source>
</evidence>
<comment type="caution">
    <text evidence="7">The sequence shown here is derived from an EMBL/GenBank/DDBJ whole genome shotgun (WGS) entry which is preliminary data.</text>
</comment>
<evidence type="ECO:0000256" key="4">
    <source>
        <dbReference type="PROSITE-ProRule" id="PRU00175"/>
    </source>
</evidence>
<sequence>MNIHRAGAYVILQMFDVSIYMPLYVVPRNEHLDEKLVLKNIKVEAKNAQQLFGTLAKHEEGSSYKIDHAEVYKINNDTYKSTNESVSQDVVLGAMAFDFSMLKALISRGSQQDSSTPPEIKIKSIDMDIPLGVQIFLHVPIMLVVMVVFYLFMSFGGENMRGLSYKEIEKIPLCLYSSHEFINKGCIICLDDFEGCSRVRHLGCGHVFHAECVDKWLRRNFVCPTCRKRIVIDNRKSHRARDVHVL</sequence>
<dbReference type="GO" id="GO:0061630">
    <property type="term" value="F:ubiquitin protein ligase activity"/>
    <property type="evidence" value="ECO:0007669"/>
    <property type="project" value="TreeGrafter"/>
</dbReference>
<feature type="transmembrane region" description="Helical" evidence="5">
    <location>
        <begin position="131"/>
        <end position="153"/>
    </location>
</feature>
<evidence type="ECO:0000256" key="5">
    <source>
        <dbReference type="SAM" id="Phobius"/>
    </source>
</evidence>
<dbReference type="PANTHER" id="PTHR45931">
    <property type="entry name" value="SI:CH211-59O9.10"/>
    <property type="match status" value="1"/>
</dbReference>
<evidence type="ECO:0000256" key="1">
    <source>
        <dbReference type="ARBA" id="ARBA00022723"/>
    </source>
</evidence>
<name>A0A0B2UDT1_9MICR</name>
<dbReference type="Proteomes" id="UP000031056">
    <property type="component" value="Unassembled WGS sequence"/>
</dbReference>
<dbReference type="InterPro" id="IPR051834">
    <property type="entry name" value="RING_finger_E3_ligase"/>
</dbReference>
<evidence type="ECO:0000313" key="7">
    <source>
        <dbReference type="EMBL" id="KHN69211.1"/>
    </source>
</evidence>
<keyword evidence="5" id="KW-0812">Transmembrane</keyword>
<dbReference type="PANTHER" id="PTHR45931:SF3">
    <property type="entry name" value="RING ZINC FINGER-CONTAINING PROTEIN"/>
    <property type="match status" value="1"/>
</dbReference>
<dbReference type="EMBL" id="JOKQ01000009">
    <property type="protein sequence ID" value="KHN69211.1"/>
    <property type="molecule type" value="Genomic_DNA"/>
</dbReference>
<keyword evidence="8" id="KW-1185">Reference proteome</keyword>
<keyword evidence="5" id="KW-0472">Membrane</keyword>
<gene>
    <name evidence="7" type="ORF">M896_091390</name>
</gene>